<dbReference type="Proteomes" id="UP000589716">
    <property type="component" value="Unassembled WGS sequence"/>
</dbReference>
<comment type="caution">
    <text evidence="7">The sequence shown here is derived from an EMBL/GenBank/DDBJ whole genome shotgun (WGS) entry which is preliminary data.</text>
</comment>
<dbReference type="InterPro" id="IPR050707">
    <property type="entry name" value="HTH_MetabolicPath_Reg"/>
</dbReference>
<feature type="region of interest" description="Disordered" evidence="4">
    <location>
        <begin position="17"/>
        <end position="46"/>
    </location>
</feature>
<keyword evidence="8" id="KW-1185">Reference proteome</keyword>
<dbReference type="InterPro" id="IPR036388">
    <property type="entry name" value="WH-like_DNA-bd_sf"/>
</dbReference>
<evidence type="ECO:0000256" key="1">
    <source>
        <dbReference type="ARBA" id="ARBA00023015"/>
    </source>
</evidence>
<reference evidence="7 8" key="1">
    <citation type="submission" date="2020-07" db="EMBL/GenBank/DDBJ databases">
        <authorList>
            <person name="Maaloum M."/>
        </authorList>
    </citation>
    <scope>NUCLEOTIDE SEQUENCE [LARGE SCALE GENOMIC DNA]</scope>
    <source>
        <strain evidence="7 8">GCS-AN-3</strain>
    </source>
</reference>
<gene>
    <name evidence="7" type="ORF">H0I39_06880</name>
</gene>
<dbReference type="PANTHER" id="PTHR30136">
    <property type="entry name" value="HELIX-TURN-HELIX TRANSCRIPTIONAL REGULATOR, ICLR FAMILY"/>
    <property type="match status" value="1"/>
</dbReference>
<dbReference type="GO" id="GO:0045892">
    <property type="term" value="P:negative regulation of DNA-templated transcription"/>
    <property type="evidence" value="ECO:0007669"/>
    <property type="project" value="TreeGrafter"/>
</dbReference>
<dbReference type="SUPFAM" id="SSF46785">
    <property type="entry name" value="Winged helix' DNA-binding domain"/>
    <property type="match status" value="1"/>
</dbReference>
<keyword evidence="2" id="KW-0238">DNA-binding</keyword>
<dbReference type="PROSITE" id="PS51078">
    <property type="entry name" value="ICLR_ED"/>
    <property type="match status" value="1"/>
</dbReference>
<dbReference type="AlphaFoldDB" id="A0A853IXF4"/>
<dbReference type="EMBL" id="JACCKX010000001">
    <property type="protein sequence ID" value="NZA01558.1"/>
    <property type="molecule type" value="Genomic_DNA"/>
</dbReference>
<dbReference type="GO" id="GO:0003700">
    <property type="term" value="F:DNA-binding transcription factor activity"/>
    <property type="evidence" value="ECO:0007669"/>
    <property type="project" value="TreeGrafter"/>
</dbReference>
<feature type="domain" description="HTH iclR-type" evidence="5">
    <location>
        <begin position="45"/>
        <end position="107"/>
    </location>
</feature>
<dbReference type="InterPro" id="IPR005471">
    <property type="entry name" value="Tscrpt_reg_IclR_N"/>
</dbReference>
<evidence type="ECO:0000313" key="7">
    <source>
        <dbReference type="EMBL" id="NZA01558.1"/>
    </source>
</evidence>
<dbReference type="GO" id="GO:0003677">
    <property type="term" value="F:DNA binding"/>
    <property type="evidence" value="ECO:0007669"/>
    <property type="project" value="UniProtKB-KW"/>
</dbReference>
<evidence type="ECO:0000256" key="4">
    <source>
        <dbReference type="SAM" id="MobiDB-lite"/>
    </source>
</evidence>
<dbReference type="PROSITE" id="PS51077">
    <property type="entry name" value="HTH_ICLR"/>
    <property type="match status" value="1"/>
</dbReference>
<dbReference type="InterPro" id="IPR029016">
    <property type="entry name" value="GAF-like_dom_sf"/>
</dbReference>
<keyword evidence="1" id="KW-0805">Transcription regulation</keyword>
<dbReference type="Pfam" id="PF09339">
    <property type="entry name" value="HTH_IclR"/>
    <property type="match status" value="1"/>
</dbReference>
<dbReference type="InterPro" id="IPR036390">
    <property type="entry name" value="WH_DNA-bd_sf"/>
</dbReference>
<accession>A0A853IXF4</accession>
<name>A0A853IXF4_9BURK</name>
<evidence type="ECO:0000259" key="5">
    <source>
        <dbReference type="PROSITE" id="PS51077"/>
    </source>
</evidence>
<proteinExistence type="predicted"/>
<dbReference type="Gene3D" id="1.10.10.10">
    <property type="entry name" value="Winged helix-like DNA-binding domain superfamily/Winged helix DNA-binding domain"/>
    <property type="match status" value="1"/>
</dbReference>
<organism evidence="7 8">
    <name type="scientific">Ottowia beijingensis</name>
    <dbReference type="NCBI Taxonomy" id="1207057"/>
    <lineage>
        <taxon>Bacteria</taxon>
        <taxon>Pseudomonadati</taxon>
        <taxon>Pseudomonadota</taxon>
        <taxon>Betaproteobacteria</taxon>
        <taxon>Burkholderiales</taxon>
        <taxon>Comamonadaceae</taxon>
        <taxon>Ottowia</taxon>
    </lineage>
</organism>
<protein>
    <submittedName>
        <fullName evidence="7">IclR family transcriptional regulator</fullName>
    </submittedName>
</protein>
<dbReference type="InterPro" id="IPR014757">
    <property type="entry name" value="Tscrpt_reg_IclR_C"/>
</dbReference>
<evidence type="ECO:0000259" key="6">
    <source>
        <dbReference type="PROSITE" id="PS51078"/>
    </source>
</evidence>
<sequence>MRIKTRNTTSHCAIASPDFYRYAPPHDDRPKTPRPAPAEPRRRRVQSAEMGMSILKALARLGGAASLTAVAQAVDESTAKVHRYMASLVEEGLVAQDAATQRYFLGQEAIHIGLAALRQCDPVRAGEPALARLRDELGVTCFIAVMGNQGPTILRIEEPALPVVVNVRAGSVLPLLWSATGQAFLAWSEGAQIDTQARRDWDGATPVQRAQLKGKDPVAGLRARVRAQGLSSVEGLLSPGISAVAAPIRLHTGQVAAVLTALGAAGGFDAAPEGRIATRVRQEADAISAALGFDGERG</sequence>
<evidence type="ECO:0000313" key="8">
    <source>
        <dbReference type="Proteomes" id="UP000589716"/>
    </source>
</evidence>
<dbReference type="Gene3D" id="3.30.450.40">
    <property type="match status" value="1"/>
</dbReference>
<feature type="domain" description="IclR-ED" evidence="6">
    <location>
        <begin position="108"/>
        <end position="293"/>
    </location>
</feature>
<keyword evidence="3" id="KW-0804">Transcription</keyword>
<dbReference type="SUPFAM" id="SSF55781">
    <property type="entry name" value="GAF domain-like"/>
    <property type="match status" value="1"/>
</dbReference>
<evidence type="ECO:0000256" key="2">
    <source>
        <dbReference type="ARBA" id="ARBA00023125"/>
    </source>
</evidence>
<evidence type="ECO:0000256" key="3">
    <source>
        <dbReference type="ARBA" id="ARBA00023163"/>
    </source>
</evidence>
<dbReference type="Pfam" id="PF01614">
    <property type="entry name" value="IclR_C"/>
    <property type="match status" value="1"/>
</dbReference>
<dbReference type="SMART" id="SM00346">
    <property type="entry name" value="HTH_ICLR"/>
    <property type="match status" value="1"/>
</dbReference>
<dbReference type="PANTHER" id="PTHR30136:SF8">
    <property type="entry name" value="TRANSCRIPTIONAL REGULATORY PROTEIN"/>
    <property type="match status" value="1"/>
</dbReference>